<organism evidence="4 5">
    <name type="scientific">Tanacetum coccineum</name>
    <dbReference type="NCBI Taxonomy" id="301880"/>
    <lineage>
        <taxon>Eukaryota</taxon>
        <taxon>Viridiplantae</taxon>
        <taxon>Streptophyta</taxon>
        <taxon>Embryophyta</taxon>
        <taxon>Tracheophyta</taxon>
        <taxon>Spermatophyta</taxon>
        <taxon>Magnoliopsida</taxon>
        <taxon>eudicotyledons</taxon>
        <taxon>Gunneridae</taxon>
        <taxon>Pentapetalae</taxon>
        <taxon>asterids</taxon>
        <taxon>campanulids</taxon>
        <taxon>Asterales</taxon>
        <taxon>Asteraceae</taxon>
        <taxon>Asteroideae</taxon>
        <taxon>Anthemideae</taxon>
        <taxon>Anthemidinae</taxon>
        <taxon>Tanacetum</taxon>
    </lineage>
</organism>
<feature type="compositionally biased region" description="Low complexity" evidence="2">
    <location>
        <begin position="311"/>
        <end position="331"/>
    </location>
</feature>
<feature type="region of interest" description="Disordered" evidence="2">
    <location>
        <begin position="671"/>
        <end position="730"/>
    </location>
</feature>
<feature type="region of interest" description="Disordered" evidence="2">
    <location>
        <begin position="410"/>
        <end position="429"/>
    </location>
</feature>
<feature type="domain" description="Reverse transcriptase Ty1/copia-type" evidence="3">
    <location>
        <begin position="53"/>
        <end position="102"/>
    </location>
</feature>
<protein>
    <submittedName>
        <fullName evidence="4">Ribonuclease H-like domain-containing protein</fullName>
    </submittedName>
</protein>
<reference evidence="4" key="1">
    <citation type="journal article" date="2022" name="Int. J. Mol. Sci.">
        <title>Draft Genome of Tanacetum Coccineum: Genomic Comparison of Closely Related Tanacetum-Family Plants.</title>
        <authorList>
            <person name="Yamashiro T."/>
            <person name="Shiraishi A."/>
            <person name="Nakayama K."/>
            <person name="Satake H."/>
        </authorList>
    </citation>
    <scope>NUCLEOTIDE SEQUENCE</scope>
</reference>
<feature type="coiled-coil region" evidence="1">
    <location>
        <begin position="545"/>
        <end position="600"/>
    </location>
</feature>
<keyword evidence="5" id="KW-1185">Reference proteome</keyword>
<evidence type="ECO:0000256" key="1">
    <source>
        <dbReference type="SAM" id="Coils"/>
    </source>
</evidence>
<evidence type="ECO:0000313" key="5">
    <source>
        <dbReference type="Proteomes" id="UP001151760"/>
    </source>
</evidence>
<feature type="region of interest" description="Disordered" evidence="2">
    <location>
        <begin position="311"/>
        <end position="355"/>
    </location>
</feature>
<feature type="compositionally biased region" description="Basic and acidic residues" evidence="2">
    <location>
        <begin position="671"/>
        <end position="693"/>
    </location>
</feature>
<feature type="compositionally biased region" description="Basic and acidic residues" evidence="2">
    <location>
        <begin position="712"/>
        <end position="730"/>
    </location>
</feature>
<evidence type="ECO:0000259" key="3">
    <source>
        <dbReference type="Pfam" id="PF07727"/>
    </source>
</evidence>
<reference evidence="4" key="2">
    <citation type="submission" date="2022-01" db="EMBL/GenBank/DDBJ databases">
        <authorList>
            <person name="Yamashiro T."/>
            <person name="Shiraishi A."/>
            <person name="Satake H."/>
            <person name="Nakayama K."/>
        </authorList>
    </citation>
    <scope>NUCLEOTIDE SEQUENCE</scope>
</reference>
<dbReference type="Pfam" id="PF07727">
    <property type="entry name" value="RVT_2"/>
    <property type="match status" value="2"/>
</dbReference>
<dbReference type="EMBL" id="BQNB010013336">
    <property type="protein sequence ID" value="GJT14710.1"/>
    <property type="molecule type" value="Genomic_DNA"/>
</dbReference>
<sequence length="875" mass="99582">MDVNSVFLYVNIEEEVYVTQPPGFKDPNHPDKVYKVVKALYGLHQALRACKKGGKILLVQVYVDDIIFGSTNKELCTAFEKLMKDKFQMSSMGELTFFLGLQSASTPVDLEKPLVKMEMLDDVDVQQYNLRLVTILEQLKIGSLQLEVADSCCGQAKHIEYLMLKASPLKSCLRGGYLCQYAVKHGWKHISPPVKVGDEVVHKELGDRMERAATTASSLEAEQDSDGSTQDSTEASLRRHLKLEDADGISSLPNSEIFEQLALMGPKKTAWEQFSSNIATAIICLATNRTFNFSKMIFEGMVQFSRVKDQQSQLSPITTPSTSQPPLSSPSRVPTPPHDSPLPGGHTPGSDEGSMTLNELTVLCTQLSTKVASLEQDLKQTKKVYSNAYTKLIMRVKKLEHKVKSRQPRRRARVVISDTEEDLEDPSKQGRRIAEIDQNPSISLVQDEGTSWIQEDAEIQGRTSADTEILLDQEEPTELVEDLGSGEKGEKEISTANISVSTASATPEVSTAAENLVYIRRSAEKRKDKGKAIMKEDESVQKKAKKQLEQERLGHEEAIRLQEQINEEERQRIARDAEIAKQLQEEFDRARQEQEVVAKADQAYDIDWSDPAVLRYHALQNRSFSVAEVRKNMCMYLKNQGGYKQSHFKGMSYEDIRLIFERVWDQNHAFVPKDSDIEKEQPAEGEKEKKNDDSQQQAGSSKKRSREDSDEDNAKKQKLEDDAEKEELRDSMDVVSRDDIAIDVESLATKYLIVDWKTHVLTENMMQDVMDLHRLVQERYDTTSPEGYDLLLWGDLKILFESNKEDEIWKNQHDYNLISWRLFDSCGIHILLMHTGIAIHMMIENKYPLTQEILSRMLSRRLEVDQENEMVFELL</sequence>
<feature type="domain" description="Reverse transcriptase Ty1/copia-type" evidence="3">
    <location>
        <begin position="1"/>
        <end position="49"/>
    </location>
</feature>
<proteinExistence type="predicted"/>
<evidence type="ECO:0000256" key="2">
    <source>
        <dbReference type="SAM" id="MobiDB-lite"/>
    </source>
</evidence>
<keyword evidence="1" id="KW-0175">Coiled coil</keyword>
<accession>A0ABQ5BIQ9</accession>
<evidence type="ECO:0000313" key="4">
    <source>
        <dbReference type="EMBL" id="GJT14710.1"/>
    </source>
</evidence>
<feature type="region of interest" description="Disordered" evidence="2">
    <location>
        <begin position="212"/>
        <end position="236"/>
    </location>
</feature>
<feature type="non-terminal residue" evidence="4">
    <location>
        <position position="875"/>
    </location>
</feature>
<dbReference type="Proteomes" id="UP001151760">
    <property type="component" value="Unassembled WGS sequence"/>
</dbReference>
<name>A0ABQ5BIQ9_9ASTR</name>
<feature type="compositionally biased region" description="Polar residues" evidence="2">
    <location>
        <begin position="214"/>
        <end position="235"/>
    </location>
</feature>
<gene>
    <name evidence="4" type="ORF">Tco_0873416</name>
</gene>
<feature type="coiled-coil region" evidence="1">
    <location>
        <begin position="357"/>
        <end position="384"/>
    </location>
</feature>
<dbReference type="InterPro" id="IPR013103">
    <property type="entry name" value="RVT_2"/>
</dbReference>
<comment type="caution">
    <text evidence="4">The sequence shown here is derived from an EMBL/GenBank/DDBJ whole genome shotgun (WGS) entry which is preliminary data.</text>
</comment>